<feature type="region of interest" description="Disordered" evidence="2">
    <location>
        <begin position="169"/>
        <end position="198"/>
    </location>
</feature>
<reference evidence="3 4" key="1">
    <citation type="submission" date="2024-01" db="EMBL/GenBank/DDBJ databases">
        <title>A telomere-to-telomere, gap-free genome of sweet tea (Lithocarpus litseifolius).</title>
        <authorList>
            <person name="Zhou J."/>
        </authorList>
    </citation>
    <scope>NUCLEOTIDE SEQUENCE [LARGE SCALE GENOMIC DNA]</scope>
    <source>
        <strain evidence="3">Zhou-2022a</strain>
        <tissue evidence="3">Leaf</tissue>
    </source>
</reference>
<proteinExistence type="predicted"/>
<keyword evidence="4" id="KW-1185">Reference proteome</keyword>
<accession>A0AAW2CIU7</accession>
<organism evidence="3 4">
    <name type="scientific">Lithocarpus litseifolius</name>
    <dbReference type="NCBI Taxonomy" id="425828"/>
    <lineage>
        <taxon>Eukaryota</taxon>
        <taxon>Viridiplantae</taxon>
        <taxon>Streptophyta</taxon>
        <taxon>Embryophyta</taxon>
        <taxon>Tracheophyta</taxon>
        <taxon>Spermatophyta</taxon>
        <taxon>Magnoliopsida</taxon>
        <taxon>eudicotyledons</taxon>
        <taxon>Gunneridae</taxon>
        <taxon>Pentapetalae</taxon>
        <taxon>rosids</taxon>
        <taxon>fabids</taxon>
        <taxon>Fagales</taxon>
        <taxon>Fagaceae</taxon>
        <taxon>Lithocarpus</taxon>
    </lineage>
</organism>
<dbReference type="AlphaFoldDB" id="A0AAW2CIU7"/>
<feature type="compositionally biased region" description="Basic and acidic residues" evidence="2">
    <location>
        <begin position="188"/>
        <end position="198"/>
    </location>
</feature>
<comment type="caution">
    <text evidence="3">The sequence shown here is derived from an EMBL/GenBank/DDBJ whole genome shotgun (WGS) entry which is preliminary data.</text>
</comment>
<name>A0AAW2CIU7_9ROSI</name>
<evidence type="ECO:0000256" key="1">
    <source>
        <dbReference type="SAM" id="Coils"/>
    </source>
</evidence>
<sequence>MVMETIVLMTGADGPVTEDAMVADSTVARVIALMTDADDLVIREIVRSINSRGLITGPPVPAAPIVTINFDGWNATSTTSTQREIMRNMRYISELRRKIRRLEQEDAELKQRLNMILADFDENITENNQLAYLQQEVEHKLQVQESLNFAMEEENNELRRIICQQQLLPGGDVNNNPNEPSTNQAKENAQDADLKQKE</sequence>
<dbReference type="Proteomes" id="UP001459277">
    <property type="component" value="Unassembled WGS sequence"/>
</dbReference>
<protein>
    <submittedName>
        <fullName evidence="3">Uncharacterized protein</fullName>
    </submittedName>
</protein>
<keyword evidence="1" id="KW-0175">Coiled coil</keyword>
<feature type="coiled-coil region" evidence="1">
    <location>
        <begin position="85"/>
        <end position="119"/>
    </location>
</feature>
<feature type="compositionally biased region" description="Polar residues" evidence="2">
    <location>
        <begin position="169"/>
        <end position="187"/>
    </location>
</feature>
<dbReference type="EMBL" id="JAZDWU010000006">
    <property type="protein sequence ID" value="KAK9997988.1"/>
    <property type="molecule type" value="Genomic_DNA"/>
</dbReference>
<evidence type="ECO:0000256" key="2">
    <source>
        <dbReference type="SAM" id="MobiDB-lite"/>
    </source>
</evidence>
<evidence type="ECO:0000313" key="4">
    <source>
        <dbReference type="Proteomes" id="UP001459277"/>
    </source>
</evidence>
<evidence type="ECO:0000313" key="3">
    <source>
        <dbReference type="EMBL" id="KAK9997988.1"/>
    </source>
</evidence>
<gene>
    <name evidence="3" type="ORF">SO802_017591</name>
</gene>